<keyword evidence="1" id="KW-0732">Signal</keyword>
<name>S3JIL5_9ENTR</name>
<dbReference type="PANTHER" id="PTHR34823">
    <property type="entry name" value="GLCNAC-BINDING PROTEIN A"/>
    <property type="match status" value="1"/>
</dbReference>
<dbReference type="STRING" id="566551.HMPREF0201_04647"/>
<dbReference type="InterPro" id="IPR014756">
    <property type="entry name" value="Ig_E-set"/>
</dbReference>
<evidence type="ECO:0000313" key="3">
    <source>
        <dbReference type="EMBL" id="EPF13044.1"/>
    </source>
</evidence>
<dbReference type="HOGENOM" id="CLU_154614_1_0_6"/>
<reference evidence="3 4" key="1">
    <citation type="submission" date="2013-04" db="EMBL/GenBank/DDBJ databases">
        <authorList>
            <person name="Weinstock G."/>
            <person name="Sodergren E."/>
            <person name="Lobos E.A."/>
            <person name="Fulton L."/>
            <person name="Fulton R."/>
            <person name="Courtney L."/>
            <person name="Fronick C."/>
            <person name="O'Laughlin M."/>
            <person name="Godfrey J."/>
            <person name="Wilson R.M."/>
            <person name="Miner T."/>
            <person name="Farmer C."/>
            <person name="Delehaunty K."/>
            <person name="Cordes M."/>
            <person name="Minx P."/>
            <person name="Tomlinson C."/>
            <person name="Chen J."/>
            <person name="Wollam A."/>
            <person name="Pepin K.H."/>
            <person name="Palsikar V.B."/>
            <person name="Zhang X."/>
            <person name="Suruliraj S."/>
            <person name="Perna N.T."/>
            <person name="Plunkett G."/>
            <person name="Warren W."/>
            <person name="Mitreva M."/>
            <person name="Mardis E.R."/>
            <person name="Wilson R.K."/>
        </authorList>
    </citation>
    <scope>NUCLEOTIDE SEQUENCE [LARGE SCALE GENOMIC DNA]</scope>
    <source>
        <strain evidence="3 4">DSM 4568</strain>
    </source>
</reference>
<dbReference type="Gene3D" id="2.70.50.50">
    <property type="entry name" value="chitin-binding protein cbp21"/>
    <property type="match status" value="1"/>
</dbReference>
<feature type="domain" description="Chitin-binding type-4" evidence="2">
    <location>
        <begin position="4"/>
        <end position="98"/>
    </location>
</feature>
<protein>
    <submittedName>
        <fullName evidence="3">Chitin binding domain protein</fullName>
    </submittedName>
</protein>
<dbReference type="CDD" id="cd21177">
    <property type="entry name" value="LPMO_AA10"/>
    <property type="match status" value="1"/>
</dbReference>
<gene>
    <name evidence="3" type="ORF">HMPREF0201_04647</name>
</gene>
<evidence type="ECO:0000256" key="1">
    <source>
        <dbReference type="ARBA" id="ARBA00022729"/>
    </source>
</evidence>
<dbReference type="Pfam" id="PF03067">
    <property type="entry name" value="LPMO_10"/>
    <property type="match status" value="1"/>
</dbReference>
<proteinExistence type="predicted"/>
<dbReference type="InterPro" id="IPR051024">
    <property type="entry name" value="GlcNAc_Chitin_IntDeg"/>
</dbReference>
<dbReference type="EMBL" id="ATDT01000038">
    <property type="protein sequence ID" value="EPF13044.1"/>
    <property type="molecule type" value="Genomic_DNA"/>
</dbReference>
<dbReference type="PANTHER" id="PTHR34823:SF1">
    <property type="entry name" value="CHITIN-BINDING TYPE-4 DOMAIN-CONTAINING PROTEIN"/>
    <property type="match status" value="1"/>
</dbReference>
<sequence>MELNTGKQSFTWTLTAAHKTERWRFFITKKDWDPSKKLTRAQFDLDKPICDQDGKGEVPANSITIKDCTIPSDYKGYHVILGVWDIADTGNAFYQVIDTDIK</sequence>
<dbReference type="Proteomes" id="UP000014585">
    <property type="component" value="Unassembled WGS sequence"/>
</dbReference>
<dbReference type="AlphaFoldDB" id="S3JIL5"/>
<accession>S3JIL5</accession>
<comment type="caution">
    <text evidence="3">The sequence shown here is derived from an EMBL/GenBank/DDBJ whole genome shotgun (WGS) entry which is preliminary data.</text>
</comment>
<evidence type="ECO:0000313" key="4">
    <source>
        <dbReference type="Proteomes" id="UP000014585"/>
    </source>
</evidence>
<dbReference type="InterPro" id="IPR004302">
    <property type="entry name" value="Cellulose/chitin-bd_N"/>
</dbReference>
<dbReference type="SUPFAM" id="SSF81296">
    <property type="entry name" value="E set domains"/>
    <property type="match status" value="1"/>
</dbReference>
<evidence type="ECO:0000259" key="2">
    <source>
        <dbReference type="Pfam" id="PF03067"/>
    </source>
</evidence>
<organism evidence="3 4">
    <name type="scientific">Cedecea davisae DSM 4568</name>
    <dbReference type="NCBI Taxonomy" id="566551"/>
    <lineage>
        <taxon>Bacteria</taxon>
        <taxon>Pseudomonadati</taxon>
        <taxon>Pseudomonadota</taxon>
        <taxon>Gammaproteobacteria</taxon>
        <taxon>Enterobacterales</taxon>
        <taxon>Enterobacteriaceae</taxon>
        <taxon>Cedecea</taxon>
    </lineage>
</organism>
<dbReference type="PATRIC" id="fig|566551.4.peg.4254"/>